<gene>
    <name evidence="1" type="ORF">PR048_007317</name>
</gene>
<protein>
    <submittedName>
        <fullName evidence="1">Uncharacterized protein</fullName>
    </submittedName>
</protein>
<organism evidence="1 2">
    <name type="scientific">Dryococelus australis</name>
    <dbReference type="NCBI Taxonomy" id="614101"/>
    <lineage>
        <taxon>Eukaryota</taxon>
        <taxon>Metazoa</taxon>
        <taxon>Ecdysozoa</taxon>
        <taxon>Arthropoda</taxon>
        <taxon>Hexapoda</taxon>
        <taxon>Insecta</taxon>
        <taxon>Pterygota</taxon>
        <taxon>Neoptera</taxon>
        <taxon>Polyneoptera</taxon>
        <taxon>Phasmatodea</taxon>
        <taxon>Verophasmatodea</taxon>
        <taxon>Anareolatae</taxon>
        <taxon>Phasmatidae</taxon>
        <taxon>Eurycanthinae</taxon>
        <taxon>Dryococelus</taxon>
    </lineage>
</organism>
<accession>A0ABQ9IFG0</accession>
<sequence>MSLPNDSQSQLLGNLYQNELLEMTAGRLFHCFGKIPEAERRQVMENFNDMASKNEQDSHLSGLIDLHMITRRHHATSYTYKVRLAGKDVPVCHKAFISIYGISKHRVNRLQQSHVTTGQSPKDQRIRHENRPTKIPNAVMHLIECSINSF</sequence>
<dbReference type="EMBL" id="JARBHB010000002">
    <property type="protein sequence ID" value="KAJ8894653.1"/>
    <property type="molecule type" value="Genomic_DNA"/>
</dbReference>
<proteinExistence type="predicted"/>
<evidence type="ECO:0000313" key="2">
    <source>
        <dbReference type="Proteomes" id="UP001159363"/>
    </source>
</evidence>
<name>A0ABQ9IFG0_9NEOP</name>
<keyword evidence="2" id="KW-1185">Reference proteome</keyword>
<reference evidence="1 2" key="1">
    <citation type="submission" date="2023-02" db="EMBL/GenBank/DDBJ databases">
        <title>LHISI_Scaffold_Assembly.</title>
        <authorList>
            <person name="Stuart O.P."/>
            <person name="Cleave R."/>
            <person name="Magrath M.J.L."/>
            <person name="Mikheyev A.S."/>
        </authorList>
    </citation>
    <scope>NUCLEOTIDE SEQUENCE [LARGE SCALE GENOMIC DNA]</scope>
    <source>
        <strain evidence="1">Daus_M_001</strain>
        <tissue evidence="1">Leg muscle</tissue>
    </source>
</reference>
<dbReference type="Proteomes" id="UP001159363">
    <property type="component" value="Chromosome 2"/>
</dbReference>
<comment type="caution">
    <text evidence="1">The sequence shown here is derived from an EMBL/GenBank/DDBJ whole genome shotgun (WGS) entry which is preliminary data.</text>
</comment>
<evidence type="ECO:0000313" key="1">
    <source>
        <dbReference type="EMBL" id="KAJ8894653.1"/>
    </source>
</evidence>